<dbReference type="InterPro" id="IPR044068">
    <property type="entry name" value="CB"/>
</dbReference>
<dbReference type="InterPro" id="IPR002104">
    <property type="entry name" value="Integrase_catalytic"/>
</dbReference>
<reference evidence="8 9" key="1">
    <citation type="journal article" date="2019" name="Nat. Med.">
        <title>A library of human gut bacterial isolates paired with longitudinal multiomics data enables mechanistic microbiome research.</title>
        <authorList>
            <person name="Poyet M."/>
            <person name="Groussin M."/>
            <person name="Gibbons S.M."/>
            <person name="Avila-Pacheco J."/>
            <person name="Jiang X."/>
            <person name="Kearney S.M."/>
            <person name="Perrotta A.R."/>
            <person name="Berdy B."/>
            <person name="Zhao S."/>
            <person name="Lieberman T.D."/>
            <person name="Swanson P.K."/>
            <person name="Smith M."/>
            <person name="Roesemann S."/>
            <person name="Alexander J.E."/>
            <person name="Rich S.A."/>
            <person name="Livny J."/>
            <person name="Vlamakis H."/>
            <person name="Clish C."/>
            <person name="Bullock K."/>
            <person name="Deik A."/>
            <person name="Scott J."/>
            <person name="Pierce K.A."/>
            <person name="Xavier R.J."/>
            <person name="Alm E.J."/>
        </authorList>
    </citation>
    <scope>NUCLEOTIDE SEQUENCE [LARGE SCALE GENOMIC DNA]</scope>
    <source>
        <strain evidence="8 9">BIOML-A2</strain>
    </source>
</reference>
<dbReference type="InterPro" id="IPR025269">
    <property type="entry name" value="SAM-like_dom"/>
</dbReference>
<dbReference type="Pfam" id="PF00589">
    <property type="entry name" value="Phage_integrase"/>
    <property type="match status" value="1"/>
</dbReference>
<dbReference type="Gene3D" id="1.10.443.10">
    <property type="entry name" value="Intergrase catalytic core"/>
    <property type="match status" value="1"/>
</dbReference>
<dbReference type="PROSITE" id="PS51900">
    <property type="entry name" value="CB"/>
    <property type="match status" value="1"/>
</dbReference>
<organism evidence="8 9">
    <name type="scientific">Alistipes shahii</name>
    <dbReference type="NCBI Taxonomy" id="328814"/>
    <lineage>
        <taxon>Bacteria</taxon>
        <taxon>Pseudomonadati</taxon>
        <taxon>Bacteroidota</taxon>
        <taxon>Bacteroidia</taxon>
        <taxon>Bacteroidales</taxon>
        <taxon>Rikenellaceae</taxon>
        <taxon>Alistipes</taxon>
    </lineage>
</organism>
<evidence type="ECO:0000313" key="9">
    <source>
        <dbReference type="Proteomes" id="UP000323567"/>
    </source>
</evidence>
<dbReference type="SUPFAM" id="SSF56349">
    <property type="entry name" value="DNA breaking-rejoining enzymes"/>
    <property type="match status" value="1"/>
</dbReference>
<dbReference type="AlphaFoldDB" id="A0A5B3G1D9"/>
<accession>A0A5B3G1D9</accession>
<dbReference type="RefSeq" id="WP_149887655.1">
    <property type="nucleotide sequence ID" value="NZ_VVXK01000019.1"/>
</dbReference>
<name>A0A5B3G1D9_9BACT</name>
<keyword evidence="4" id="KW-0233">DNA recombination</keyword>
<dbReference type="Gene3D" id="1.10.150.130">
    <property type="match status" value="1"/>
</dbReference>
<dbReference type="GO" id="GO:0015074">
    <property type="term" value="P:DNA integration"/>
    <property type="evidence" value="ECO:0007669"/>
    <property type="project" value="UniProtKB-KW"/>
</dbReference>
<keyword evidence="3 5" id="KW-0238">DNA-binding</keyword>
<evidence type="ECO:0000259" key="7">
    <source>
        <dbReference type="PROSITE" id="PS51900"/>
    </source>
</evidence>
<dbReference type="CDD" id="cd01185">
    <property type="entry name" value="INTN1_C_like"/>
    <property type="match status" value="1"/>
</dbReference>
<proteinExistence type="inferred from homology"/>
<evidence type="ECO:0000256" key="3">
    <source>
        <dbReference type="ARBA" id="ARBA00023125"/>
    </source>
</evidence>
<protein>
    <submittedName>
        <fullName evidence="8">Site-specific integrase</fullName>
    </submittedName>
</protein>
<gene>
    <name evidence="8" type="ORF">F2Y13_11945</name>
</gene>
<keyword evidence="2" id="KW-0229">DNA integration</keyword>
<dbReference type="GO" id="GO:0006310">
    <property type="term" value="P:DNA recombination"/>
    <property type="evidence" value="ECO:0007669"/>
    <property type="project" value="UniProtKB-KW"/>
</dbReference>
<evidence type="ECO:0000256" key="5">
    <source>
        <dbReference type="PROSITE-ProRule" id="PRU01248"/>
    </source>
</evidence>
<dbReference type="PROSITE" id="PS51898">
    <property type="entry name" value="TYR_RECOMBINASE"/>
    <property type="match status" value="1"/>
</dbReference>
<dbReference type="Proteomes" id="UP000323567">
    <property type="component" value="Unassembled WGS sequence"/>
</dbReference>
<evidence type="ECO:0000256" key="2">
    <source>
        <dbReference type="ARBA" id="ARBA00022908"/>
    </source>
</evidence>
<dbReference type="InterPro" id="IPR013762">
    <property type="entry name" value="Integrase-like_cat_sf"/>
</dbReference>
<dbReference type="GO" id="GO:0003677">
    <property type="term" value="F:DNA binding"/>
    <property type="evidence" value="ECO:0007669"/>
    <property type="project" value="UniProtKB-UniRule"/>
</dbReference>
<feature type="domain" description="Tyr recombinase" evidence="6">
    <location>
        <begin position="212"/>
        <end position="401"/>
    </location>
</feature>
<evidence type="ECO:0000259" key="6">
    <source>
        <dbReference type="PROSITE" id="PS51898"/>
    </source>
</evidence>
<dbReference type="InterPro" id="IPR011010">
    <property type="entry name" value="DNA_brk_join_enz"/>
</dbReference>
<dbReference type="EMBL" id="VVXK01000019">
    <property type="protein sequence ID" value="KAA2367307.1"/>
    <property type="molecule type" value="Genomic_DNA"/>
</dbReference>
<evidence type="ECO:0000256" key="4">
    <source>
        <dbReference type="ARBA" id="ARBA00023172"/>
    </source>
</evidence>
<dbReference type="PANTHER" id="PTHR30349">
    <property type="entry name" value="PHAGE INTEGRASE-RELATED"/>
    <property type="match status" value="1"/>
</dbReference>
<feature type="domain" description="Core-binding (CB)" evidence="7">
    <location>
        <begin position="104"/>
        <end position="188"/>
    </location>
</feature>
<comment type="similarity">
    <text evidence="1">Belongs to the 'phage' integrase family.</text>
</comment>
<dbReference type="InterPro" id="IPR050090">
    <property type="entry name" value="Tyrosine_recombinase_XerCD"/>
</dbReference>
<dbReference type="InterPro" id="IPR035386">
    <property type="entry name" value="Arm-DNA-bind_5"/>
</dbReference>
<dbReference type="Pfam" id="PF17293">
    <property type="entry name" value="Arm-DNA-bind_5"/>
    <property type="match status" value="1"/>
</dbReference>
<evidence type="ECO:0000313" key="8">
    <source>
        <dbReference type="EMBL" id="KAA2367307.1"/>
    </source>
</evidence>
<dbReference type="PANTHER" id="PTHR30349:SF64">
    <property type="entry name" value="PROPHAGE INTEGRASE INTD-RELATED"/>
    <property type="match status" value="1"/>
</dbReference>
<evidence type="ECO:0000256" key="1">
    <source>
        <dbReference type="ARBA" id="ARBA00008857"/>
    </source>
</evidence>
<sequence>MKATVEVVCYKSKPLKDGTFPLMLRVTKDRKRKYVSLGLSLHEKFWDFEKGKPKRNCPNKEQIERLIAAKTAEYNDLIVEMTAQQREYTVETLVSHFHNQVRCATVVELYDKLIDDMKRSGKLGNAGVYKYSRTSLLKFTGQRLQIPFSDIDAVWLRRYENWLRTSGCGDTTISQLFRTLRSVFNKAVELQLVKRDYYPFDAYKVSKFDTRTKKRAITKEDVRKVIALDLSQGYPSERLARDIFVFSYFGAGINFADIALLKYGNVRDGRVQYVRKKTGKPINFLLTEEMRNIIVKYQQQGQTDEDYIFPILDRRVHRTEQQRYDRTHKVLTNTNRWLRKIGQRVGIEHLTTYVARHTFATVLKRSGVNIAIISESLGHSDLSTTQIYLDSFENSQIDAAMQNLL</sequence>
<dbReference type="InterPro" id="IPR010998">
    <property type="entry name" value="Integrase_recombinase_N"/>
</dbReference>
<comment type="caution">
    <text evidence="8">The sequence shown here is derived from an EMBL/GenBank/DDBJ whole genome shotgun (WGS) entry which is preliminary data.</text>
</comment>
<dbReference type="Pfam" id="PF13102">
    <property type="entry name" value="Phage_int_SAM_5"/>
    <property type="match status" value="1"/>
</dbReference>